<gene>
    <name evidence="2" type="ORF">HINF_LOCUS6205</name>
    <name evidence="3" type="ORF">HINF_LOCUS6216</name>
    <name evidence="4" type="ORF">HINF_LOCUS73783</name>
    <name evidence="5" type="ORF">HINF_LOCUS73794</name>
</gene>
<feature type="compositionally biased region" description="Polar residues" evidence="1">
    <location>
        <begin position="88"/>
        <end position="97"/>
    </location>
</feature>
<dbReference type="EMBL" id="CATOUU010000160">
    <property type="protein sequence ID" value="CAI9918560.1"/>
    <property type="molecule type" value="Genomic_DNA"/>
</dbReference>
<dbReference type="AlphaFoldDB" id="A0AA86NGG2"/>
<sequence>MQQIYLNHLTPLPYLGKKLKSTEIKFQRKNICSNKQKILMQISNLSNNSLSKDIYKGIEQETQQQSPLKKYQSLSSLEPKPTPVAKHSQLQNVTTKRSNSIDLKSQIIKTTENQMIVNQKAFKIQRIITSWEHLNGKVLHKINSSSDEMQ</sequence>
<comment type="caution">
    <text evidence="3">The sequence shown here is derived from an EMBL/GenBank/DDBJ whole genome shotgun (WGS) entry which is preliminary data.</text>
</comment>
<organism evidence="3">
    <name type="scientific">Hexamita inflata</name>
    <dbReference type="NCBI Taxonomy" id="28002"/>
    <lineage>
        <taxon>Eukaryota</taxon>
        <taxon>Metamonada</taxon>
        <taxon>Diplomonadida</taxon>
        <taxon>Hexamitidae</taxon>
        <taxon>Hexamitinae</taxon>
        <taxon>Hexamita</taxon>
    </lineage>
</organism>
<keyword evidence="6" id="KW-1185">Reference proteome</keyword>
<evidence type="ECO:0000256" key="1">
    <source>
        <dbReference type="SAM" id="MobiDB-lite"/>
    </source>
</evidence>
<feature type="compositionally biased region" description="Polar residues" evidence="1">
    <location>
        <begin position="60"/>
        <end position="76"/>
    </location>
</feature>
<evidence type="ECO:0000313" key="5">
    <source>
        <dbReference type="EMBL" id="CAL6106545.1"/>
    </source>
</evidence>
<dbReference type="Proteomes" id="UP001642409">
    <property type="component" value="Unassembled WGS sequence"/>
</dbReference>
<reference evidence="4 6" key="2">
    <citation type="submission" date="2024-07" db="EMBL/GenBank/DDBJ databases">
        <authorList>
            <person name="Akdeniz Z."/>
        </authorList>
    </citation>
    <scope>NUCLEOTIDE SEQUENCE [LARGE SCALE GENOMIC DNA]</scope>
</reference>
<protein>
    <submittedName>
        <fullName evidence="4">Hypothetical_protein</fullName>
    </submittedName>
</protein>
<evidence type="ECO:0000313" key="2">
    <source>
        <dbReference type="EMBL" id="CAI9918560.1"/>
    </source>
</evidence>
<evidence type="ECO:0000313" key="6">
    <source>
        <dbReference type="Proteomes" id="UP001642409"/>
    </source>
</evidence>
<dbReference type="EMBL" id="CAXDID020000612">
    <property type="protein sequence ID" value="CAL6106523.1"/>
    <property type="molecule type" value="Genomic_DNA"/>
</dbReference>
<name>A0AA86NGG2_9EUKA</name>
<evidence type="ECO:0000313" key="3">
    <source>
        <dbReference type="EMBL" id="CAI9918571.1"/>
    </source>
</evidence>
<proteinExistence type="predicted"/>
<accession>A0AA86NGG2</accession>
<feature type="region of interest" description="Disordered" evidence="1">
    <location>
        <begin position="56"/>
        <end position="97"/>
    </location>
</feature>
<reference evidence="3" key="1">
    <citation type="submission" date="2023-06" db="EMBL/GenBank/DDBJ databases">
        <authorList>
            <person name="Kurt Z."/>
        </authorList>
    </citation>
    <scope>NUCLEOTIDE SEQUENCE</scope>
</reference>
<evidence type="ECO:0000313" key="4">
    <source>
        <dbReference type="EMBL" id="CAL6106523.1"/>
    </source>
</evidence>
<dbReference type="EMBL" id="CATOUU010000160">
    <property type="protein sequence ID" value="CAI9918571.1"/>
    <property type="molecule type" value="Genomic_DNA"/>
</dbReference>
<dbReference type="EMBL" id="CAXDID020000612">
    <property type="protein sequence ID" value="CAL6106545.1"/>
    <property type="molecule type" value="Genomic_DNA"/>
</dbReference>